<evidence type="ECO:0000259" key="5">
    <source>
        <dbReference type="PROSITE" id="PS51635"/>
    </source>
</evidence>
<evidence type="ECO:0000256" key="3">
    <source>
        <dbReference type="ARBA" id="ARBA00023098"/>
    </source>
</evidence>
<dbReference type="InterPro" id="IPR045943">
    <property type="entry name" value="DUF6363"/>
</dbReference>
<keyword evidence="2 4" id="KW-0442">Lipid degradation</keyword>
<name>A0ABY4EH73_9BACI</name>
<protein>
    <submittedName>
        <fullName evidence="6">Patatin family protein</fullName>
    </submittedName>
</protein>
<dbReference type="PROSITE" id="PS51635">
    <property type="entry name" value="PNPLA"/>
    <property type="match status" value="1"/>
</dbReference>
<accession>A0ABY4EH73</accession>
<reference evidence="6 7" key="1">
    <citation type="submission" date="2022-04" db="EMBL/GenBank/DDBJ databases">
        <title>Halobacillus sp. isolated from saltern.</title>
        <authorList>
            <person name="Won M."/>
            <person name="Lee C.-M."/>
            <person name="Woen H.-Y."/>
            <person name="Kwon S.-W."/>
        </authorList>
    </citation>
    <scope>NUCLEOTIDE SEQUENCE [LARGE SCALE GENOMIC DNA]</scope>
    <source>
        <strain evidence="6 7">SSBR10-3</strain>
    </source>
</reference>
<dbReference type="Pfam" id="PF19890">
    <property type="entry name" value="DUF6363"/>
    <property type="match status" value="1"/>
</dbReference>
<dbReference type="InterPro" id="IPR002641">
    <property type="entry name" value="PNPLA_dom"/>
</dbReference>
<feature type="active site" description="Nucleophile" evidence="4">
    <location>
        <position position="27"/>
    </location>
</feature>
<dbReference type="Pfam" id="PF01734">
    <property type="entry name" value="Patatin"/>
    <property type="match status" value="1"/>
</dbReference>
<feature type="domain" description="PNPLA" evidence="5">
    <location>
        <begin position="1"/>
        <end position="161"/>
    </location>
</feature>
<keyword evidence="1 4" id="KW-0378">Hydrolase</keyword>
<dbReference type="EMBL" id="CP095073">
    <property type="protein sequence ID" value="UOQ43233.1"/>
    <property type="molecule type" value="Genomic_DNA"/>
</dbReference>
<dbReference type="Proteomes" id="UP000831787">
    <property type="component" value="Chromosome"/>
</dbReference>
<comment type="caution">
    <text evidence="4">Lacks conserved residue(s) required for the propagation of feature annotation.</text>
</comment>
<dbReference type="PANTHER" id="PTHR14226">
    <property type="entry name" value="NEUROPATHY TARGET ESTERASE/SWISS CHEESE D.MELANOGASTER"/>
    <property type="match status" value="1"/>
</dbReference>
<proteinExistence type="predicted"/>
<evidence type="ECO:0000256" key="2">
    <source>
        <dbReference type="ARBA" id="ARBA00022963"/>
    </source>
</evidence>
<dbReference type="CDD" id="cd07208">
    <property type="entry name" value="Pat_hypo_Ecoli_yjju_like"/>
    <property type="match status" value="1"/>
</dbReference>
<sequence>MRGAYTAGVLDFFLDEKVEFQYVAGASAGACNGSSYISKQRGRNYEVIVEYGSHPEYISFTRMLTKRQLFGMDFIFDTLPNRLVPFDFKSFYDNPSVFVVGTTDMTTGKPLYFDQFPNPESLLSLIRASSSIPLMAPSISYQGYTLMDGGIADPIPIGPSISYGNQKHVVILTQNDGYIKKKMKLGWYMQRKFREFPQFTKTLINRHSHYNEQLKQVKEMEKRGEAFVFRPIRPMHVSRVERKRERLHNLYIQGYQEARLHYDKLVQFLQKPVLWEGKV</sequence>
<dbReference type="SUPFAM" id="SSF52151">
    <property type="entry name" value="FabD/lysophospholipase-like"/>
    <property type="match status" value="1"/>
</dbReference>
<feature type="short sequence motif" description="GXSXG" evidence="4">
    <location>
        <begin position="25"/>
        <end position="29"/>
    </location>
</feature>
<evidence type="ECO:0000313" key="7">
    <source>
        <dbReference type="Proteomes" id="UP000831787"/>
    </source>
</evidence>
<dbReference type="InterPro" id="IPR037483">
    <property type="entry name" value="YjjU-like"/>
</dbReference>
<evidence type="ECO:0000313" key="6">
    <source>
        <dbReference type="EMBL" id="UOQ43233.1"/>
    </source>
</evidence>
<dbReference type="InterPro" id="IPR050301">
    <property type="entry name" value="NTE"/>
</dbReference>
<dbReference type="InterPro" id="IPR016035">
    <property type="entry name" value="Acyl_Trfase/lysoPLipase"/>
</dbReference>
<dbReference type="Gene3D" id="3.40.1090.10">
    <property type="entry name" value="Cytosolic phospholipase A2 catalytic domain"/>
    <property type="match status" value="2"/>
</dbReference>
<keyword evidence="3 4" id="KW-0443">Lipid metabolism</keyword>
<gene>
    <name evidence="6" type="ORF">MUN89_14985</name>
</gene>
<dbReference type="PROSITE" id="PS51257">
    <property type="entry name" value="PROKAR_LIPOPROTEIN"/>
    <property type="match status" value="1"/>
</dbReference>
<keyword evidence="7" id="KW-1185">Reference proteome</keyword>
<evidence type="ECO:0000256" key="1">
    <source>
        <dbReference type="ARBA" id="ARBA00022801"/>
    </source>
</evidence>
<feature type="active site" description="Proton acceptor" evidence="4">
    <location>
        <position position="148"/>
    </location>
</feature>
<dbReference type="PANTHER" id="PTHR14226:SF25">
    <property type="entry name" value="PHOSPHOESTERASE"/>
    <property type="match status" value="1"/>
</dbReference>
<evidence type="ECO:0000256" key="4">
    <source>
        <dbReference type="PROSITE-ProRule" id="PRU01161"/>
    </source>
</evidence>
<feature type="short sequence motif" description="DGA/G" evidence="4">
    <location>
        <begin position="148"/>
        <end position="150"/>
    </location>
</feature>
<organism evidence="6 7">
    <name type="scientific">Halobacillus salinarum</name>
    <dbReference type="NCBI Taxonomy" id="2932257"/>
    <lineage>
        <taxon>Bacteria</taxon>
        <taxon>Bacillati</taxon>
        <taxon>Bacillota</taxon>
        <taxon>Bacilli</taxon>
        <taxon>Bacillales</taxon>
        <taxon>Bacillaceae</taxon>
        <taxon>Halobacillus</taxon>
    </lineage>
</organism>